<evidence type="ECO:0000256" key="6">
    <source>
        <dbReference type="ARBA" id="ARBA00023054"/>
    </source>
</evidence>
<feature type="region of interest" description="Disordered" evidence="12">
    <location>
        <begin position="1"/>
        <end position="33"/>
    </location>
</feature>
<dbReference type="InterPro" id="IPR038273">
    <property type="entry name" value="Ndc80_sf"/>
</dbReference>
<dbReference type="GO" id="GO:0031262">
    <property type="term" value="C:Ndc80 complex"/>
    <property type="evidence" value="ECO:0007669"/>
    <property type="project" value="UniProtKB-UniRule"/>
</dbReference>
<dbReference type="PANTHER" id="PTHR10643:SF2">
    <property type="entry name" value="KINETOCHORE PROTEIN NDC80 HOMOLOG"/>
    <property type="match status" value="1"/>
</dbReference>
<keyword evidence="3 10" id="KW-0132">Cell division</keyword>
<keyword evidence="7 10" id="KW-0539">Nucleus</keyword>
<comment type="subcellular location">
    <subcellularLocation>
        <location evidence="10">Chromosome</location>
        <location evidence="10">Centromere</location>
        <location evidence="10">Kinetochore</location>
    </subcellularLocation>
    <subcellularLocation>
        <location evidence="10">Nucleus</location>
    </subcellularLocation>
</comment>
<sequence>MPSSVSGRFPPLQSQSSNRNTLATSSTRRQKCQGKPSIGQMIAQLVNFLSVVPSLDLNEKKVKEMSRSTFVKIFEHLIGQILEEPYTLGNVEIDVPRMLKLLGYPSIPKKSTLQTLGAPNSLPLVVQMLYWLMDLLRIRASACSSENFEFFAKASNLDREAELFARWLSNDASVLETPVDNAEFGELERQLHRVQESIEMVLVKKKDIEEQMKPLLNVKSELEEKLCEVEQIKKFIANCQSHQESCNEEIKDRSLRLRALQDEYETIQDQLTRVKVTRLQRMESNKQIMERVQQAQLLTKKADSLKQQTSQQRSELRKARLEVARLSHKLDAIRRRTASSLEKIVRICPDVATAVKGLKRDQLPDEAFLSSLHSTLVELNVKSDEKLLEMKFDIENKKKANAALEQTDAELKRRAELLEKELEESLSNNEVRVSAERERISSLRCKLKELSEDPDFLCKEQNERLESELMSTLDEAEIEFCKIALEKNRERMLAVHQLEICLQVFESLFNIHEP</sequence>
<evidence type="ECO:0000313" key="14">
    <source>
        <dbReference type="Proteomes" id="UP000046395"/>
    </source>
</evidence>
<evidence type="ECO:0000256" key="1">
    <source>
        <dbReference type="ARBA" id="ARBA00007050"/>
    </source>
</evidence>
<dbReference type="GO" id="GO:0051301">
    <property type="term" value="P:cell division"/>
    <property type="evidence" value="ECO:0007669"/>
    <property type="project" value="UniProtKB-UniRule"/>
</dbReference>
<evidence type="ECO:0000313" key="15">
    <source>
        <dbReference type="WBParaSite" id="TMUE_2000006634.1"/>
    </source>
</evidence>
<reference evidence="14" key="2">
    <citation type="submission" date="2014-03" db="EMBL/GenBank/DDBJ databases">
        <title>The whipworm genome and dual-species transcriptomics of an intimate host-pathogen interaction.</title>
        <authorList>
            <person name="Foth B.J."/>
            <person name="Tsai I.J."/>
            <person name="Reid A.J."/>
            <person name="Bancroft A.J."/>
            <person name="Nichol S."/>
            <person name="Tracey A."/>
            <person name="Holroyd N."/>
            <person name="Cotton J.A."/>
            <person name="Stanley E.J."/>
            <person name="Zarowiecki M."/>
            <person name="Liu J.Z."/>
            <person name="Huckvale T."/>
            <person name="Cooper P.J."/>
            <person name="Grencis R.K."/>
            <person name="Berriman M."/>
        </authorList>
    </citation>
    <scope>NUCLEOTIDE SEQUENCE [LARGE SCALE GENOMIC DNA]</scope>
    <source>
        <strain evidence="14">Edinburgh</strain>
    </source>
</reference>
<dbReference type="PANTHER" id="PTHR10643">
    <property type="entry name" value="KINETOCHORE PROTEIN NDC80"/>
    <property type="match status" value="1"/>
</dbReference>
<organism evidence="14 15">
    <name type="scientific">Trichuris muris</name>
    <name type="common">Mouse whipworm</name>
    <dbReference type="NCBI Taxonomy" id="70415"/>
    <lineage>
        <taxon>Eukaryota</taxon>
        <taxon>Metazoa</taxon>
        <taxon>Ecdysozoa</taxon>
        <taxon>Nematoda</taxon>
        <taxon>Enoplea</taxon>
        <taxon>Dorylaimia</taxon>
        <taxon>Trichinellida</taxon>
        <taxon>Trichuridae</taxon>
        <taxon>Trichuris</taxon>
    </lineage>
</organism>
<feature type="coiled-coil region" evidence="11">
    <location>
        <begin position="394"/>
        <end position="479"/>
    </location>
</feature>
<name>A0A5S6QHH1_TRIMR</name>
<dbReference type="AlphaFoldDB" id="A0A5S6QHH1"/>
<dbReference type="Gene3D" id="1.10.418.30">
    <property type="entry name" value="Ncd80 complex, Ncd80 subunit"/>
    <property type="match status" value="1"/>
</dbReference>
<evidence type="ECO:0000256" key="9">
    <source>
        <dbReference type="ARBA" id="ARBA00023328"/>
    </source>
</evidence>
<keyword evidence="8 10" id="KW-0131">Cell cycle</keyword>
<evidence type="ECO:0000256" key="4">
    <source>
        <dbReference type="ARBA" id="ARBA00022776"/>
    </source>
</evidence>
<dbReference type="InterPro" id="IPR055260">
    <property type="entry name" value="Ndc80_CH"/>
</dbReference>
<feature type="coiled-coil region" evidence="11">
    <location>
        <begin position="302"/>
        <end position="336"/>
    </location>
</feature>
<evidence type="ECO:0000256" key="11">
    <source>
        <dbReference type="SAM" id="Coils"/>
    </source>
</evidence>
<comment type="similarity">
    <text evidence="1 10">Belongs to the NDC80/HEC1 family.</text>
</comment>
<keyword evidence="6 11" id="KW-0175">Coiled coil</keyword>
<keyword evidence="2 10" id="KW-0158">Chromosome</keyword>
<feature type="domain" description="Kinetochore protein Ndc80 CH" evidence="13">
    <location>
        <begin position="28"/>
        <end position="138"/>
    </location>
</feature>
<comment type="function">
    <text evidence="10">Acts as a component of the essential kinetochore-associated NDC80 complex, which is required for chromosome segregation and spindle checkpoint activity.</text>
</comment>
<feature type="coiled-coil region" evidence="11">
    <location>
        <begin position="250"/>
        <end position="277"/>
    </location>
</feature>
<evidence type="ECO:0000259" key="13">
    <source>
        <dbReference type="Pfam" id="PF03801"/>
    </source>
</evidence>
<protein>
    <recommendedName>
        <fullName evidence="10">Kinetochore protein NDC80</fullName>
    </recommendedName>
</protein>
<dbReference type="Pfam" id="PF03801">
    <property type="entry name" value="Ndc80_HEC"/>
    <property type="match status" value="1"/>
</dbReference>
<evidence type="ECO:0000256" key="5">
    <source>
        <dbReference type="ARBA" id="ARBA00022838"/>
    </source>
</evidence>
<evidence type="ECO:0000256" key="7">
    <source>
        <dbReference type="ARBA" id="ARBA00023242"/>
    </source>
</evidence>
<proteinExistence type="inferred from homology"/>
<dbReference type="GO" id="GO:0051315">
    <property type="term" value="P:attachment of mitotic spindle microtubules to kinetochore"/>
    <property type="evidence" value="ECO:0007669"/>
    <property type="project" value="UniProtKB-UniRule"/>
</dbReference>
<comment type="subunit">
    <text evidence="10">Component of the NDC80 complex.</text>
</comment>
<keyword evidence="4 10" id="KW-0498">Mitosis</keyword>
<accession>A0A5S6QHH1</accession>
<evidence type="ECO:0000256" key="3">
    <source>
        <dbReference type="ARBA" id="ARBA00022618"/>
    </source>
</evidence>
<feature type="compositionally biased region" description="Polar residues" evidence="12">
    <location>
        <begin position="1"/>
        <end position="27"/>
    </location>
</feature>
<dbReference type="STRING" id="70415.A0A5S6QHH1"/>
<evidence type="ECO:0000256" key="12">
    <source>
        <dbReference type="SAM" id="MobiDB-lite"/>
    </source>
</evidence>
<keyword evidence="9 10" id="KW-0137">Centromere</keyword>
<keyword evidence="14" id="KW-1185">Reference proteome</keyword>
<dbReference type="WBParaSite" id="TMUE_2000006634.2">
    <property type="protein sequence ID" value="TMUE_2000006634.2"/>
    <property type="gene ID" value="WBGene00294968"/>
</dbReference>
<dbReference type="Proteomes" id="UP000046395">
    <property type="component" value="Unassembled WGS sequence"/>
</dbReference>
<dbReference type="GO" id="GO:0005634">
    <property type="term" value="C:nucleus"/>
    <property type="evidence" value="ECO:0007669"/>
    <property type="project" value="UniProtKB-SubCell"/>
</dbReference>
<keyword evidence="5 10" id="KW-0995">Kinetochore</keyword>
<dbReference type="WBParaSite" id="TMUE_2000006634.1">
    <property type="protein sequence ID" value="TMUE_2000006634.1"/>
    <property type="gene ID" value="WBGene00294968"/>
</dbReference>
<dbReference type="InterPro" id="IPR005550">
    <property type="entry name" value="Kinetochore_Ndc80"/>
</dbReference>
<evidence type="ECO:0000256" key="10">
    <source>
        <dbReference type="RuleBase" id="RU368072"/>
    </source>
</evidence>
<evidence type="ECO:0000256" key="2">
    <source>
        <dbReference type="ARBA" id="ARBA00022454"/>
    </source>
</evidence>
<reference evidence="15" key="3">
    <citation type="submission" date="2019-12" db="UniProtKB">
        <authorList>
            <consortium name="WormBaseParasite"/>
        </authorList>
    </citation>
    <scope>IDENTIFICATION</scope>
</reference>
<evidence type="ECO:0000256" key="8">
    <source>
        <dbReference type="ARBA" id="ARBA00023306"/>
    </source>
</evidence>
<reference evidence="14" key="1">
    <citation type="submission" date="2013-11" db="EMBL/GenBank/DDBJ databases">
        <authorList>
            <person name="Aslett M."/>
        </authorList>
    </citation>
    <scope>NUCLEOTIDE SEQUENCE [LARGE SCALE GENOMIC DNA]</scope>
    <source>
        <strain evidence="14">Edinburgh</strain>
    </source>
</reference>